<dbReference type="InterPro" id="IPR015046">
    <property type="entry name" value="LciA_Immunity-like"/>
</dbReference>
<evidence type="ECO:0000313" key="2">
    <source>
        <dbReference type="Proteomes" id="UP000563853"/>
    </source>
</evidence>
<reference evidence="1 2" key="1">
    <citation type="submission" date="2020-04" db="EMBL/GenBank/DDBJ databases">
        <authorList>
            <person name="Hitch T.C.A."/>
            <person name="Wylensek D."/>
            <person name="Clavel T."/>
        </authorList>
    </citation>
    <scope>NUCLEOTIDE SEQUENCE [LARGE SCALE GENOMIC DNA]</scope>
    <source>
        <strain evidence="1 2">WCA-389-WT-5H1</strain>
    </source>
</reference>
<gene>
    <name evidence="1" type="ORF">HF863_07780</name>
</gene>
<accession>A0A848C7E9</accession>
<dbReference type="Pfam" id="PF08951">
    <property type="entry name" value="EntA_Immun"/>
    <property type="match status" value="1"/>
</dbReference>
<organism evidence="1 2">
    <name type="scientific">Ligilactobacillus agilis</name>
    <dbReference type="NCBI Taxonomy" id="1601"/>
    <lineage>
        <taxon>Bacteria</taxon>
        <taxon>Bacillati</taxon>
        <taxon>Bacillota</taxon>
        <taxon>Bacilli</taxon>
        <taxon>Lactobacillales</taxon>
        <taxon>Lactobacillaceae</taxon>
        <taxon>Ligilactobacillus</taxon>
    </lineage>
</organism>
<sequence>MTKITEAEIMNEVYDLILNANVTQDERAILVNFKNRVTDKNFANELMGLAAGLRQLGIKNLAAQKKMSPETSAFYKKIATYGQQELNWARGLAMTGVIF</sequence>
<dbReference type="RefSeq" id="WP_170091845.1">
    <property type="nucleotide sequence ID" value="NZ_JABAFP010000030.1"/>
</dbReference>
<dbReference type="GO" id="GO:0030153">
    <property type="term" value="P:bacteriocin immunity"/>
    <property type="evidence" value="ECO:0007669"/>
    <property type="project" value="InterPro"/>
</dbReference>
<dbReference type="Proteomes" id="UP000563853">
    <property type="component" value="Unassembled WGS sequence"/>
</dbReference>
<dbReference type="CDD" id="cd21059">
    <property type="entry name" value="LciA-like"/>
    <property type="match status" value="1"/>
</dbReference>
<proteinExistence type="predicted"/>
<dbReference type="AlphaFoldDB" id="A0A848C7E9"/>
<evidence type="ECO:0000313" key="1">
    <source>
        <dbReference type="EMBL" id="NME42661.1"/>
    </source>
</evidence>
<protein>
    <submittedName>
        <fullName evidence="1">Bacteriocin immunity protein</fullName>
    </submittedName>
</protein>
<name>A0A848C7E9_9LACO</name>
<comment type="caution">
    <text evidence="1">The sequence shown here is derived from an EMBL/GenBank/DDBJ whole genome shotgun (WGS) entry which is preliminary data.</text>
</comment>
<dbReference type="EMBL" id="JABAFP010000030">
    <property type="protein sequence ID" value="NME42661.1"/>
    <property type="molecule type" value="Genomic_DNA"/>
</dbReference>